<dbReference type="EMBL" id="KQ435724">
    <property type="protein sequence ID" value="KOX78278.1"/>
    <property type="molecule type" value="Genomic_DNA"/>
</dbReference>
<evidence type="ECO:0000313" key="1">
    <source>
        <dbReference type="EMBL" id="KOX78278.1"/>
    </source>
</evidence>
<proteinExistence type="predicted"/>
<name>A0A0N0U6M8_9HYME</name>
<accession>A0A0N0U6M8</accession>
<dbReference type="Proteomes" id="UP000053105">
    <property type="component" value="Unassembled WGS sequence"/>
</dbReference>
<keyword evidence="2" id="KW-1185">Reference proteome</keyword>
<evidence type="ECO:0000313" key="2">
    <source>
        <dbReference type="Proteomes" id="UP000053105"/>
    </source>
</evidence>
<organism evidence="1 2">
    <name type="scientific">Melipona quadrifasciata</name>
    <dbReference type="NCBI Taxonomy" id="166423"/>
    <lineage>
        <taxon>Eukaryota</taxon>
        <taxon>Metazoa</taxon>
        <taxon>Ecdysozoa</taxon>
        <taxon>Arthropoda</taxon>
        <taxon>Hexapoda</taxon>
        <taxon>Insecta</taxon>
        <taxon>Pterygota</taxon>
        <taxon>Neoptera</taxon>
        <taxon>Endopterygota</taxon>
        <taxon>Hymenoptera</taxon>
        <taxon>Apocrita</taxon>
        <taxon>Aculeata</taxon>
        <taxon>Apoidea</taxon>
        <taxon>Anthophila</taxon>
        <taxon>Apidae</taxon>
        <taxon>Melipona</taxon>
    </lineage>
</organism>
<dbReference type="AlphaFoldDB" id="A0A0N0U6M8"/>
<gene>
    <name evidence="1" type="ORF">WN51_07684</name>
</gene>
<sequence>MQVARVRETERRKEVARLGGWGKRKEVEREDAAIAQQIAQQVLAKEKLQNQMSRGHKIKWIRGAAENITPPPHRQRGASGGPHCLREAKLVAGFYETRRAQGIGPIVIQRLFKRPRRGDRGDGNFNAPPDEFTLQIEDQAYDRKGRFVRDSSWQRTAGRNSLQWQKTGVKKETAEQGNTVFSSAGILDGNVTHAKSVREIIVDHFDVRTIDRLTDDNDNNGGSRSVVFGSANLGTKAYTGVGNASEEKVILHENNKSKIISKLE</sequence>
<reference evidence="1 2" key="1">
    <citation type="submission" date="2015-07" db="EMBL/GenBank/DDBJ databases">
        <title>The genome of Melipona quadrifasciata.</title>
        <authorList>
            <person name="Pan H."/>
            <person name="Kapheim K."/>
        </authorList>
    </citation>
    <scope>NUCLEOTIDE SEQUENCE [LARGE SCALE GENOMIC DNA]</scope>
    <source>
        <strain evidence="1">0111107301</strain>
        <tissue evidence="1">Whole body</tissue>
    </source>
</reference>
<protein>
    <submittedName>
        <fullName evidence="1">Uncharacterized protein</fullName>
    </submittedName>
</protein>